<evidence type="ECO:0000256" key="1">
    <source>
        <dbReference type="SAM" id="MobiDB-lite"/>
    </source>
</evidence>
<feature type="compositionally biased region" description="Acidic residues" evidence="1">
    <location>
        <begin position="400"/>
        <end position="409"/>
    </location>
</feature>
<protein>
    <submittedName>
        <fullName evidence="2">Uncharacterized protein</fullName>
    </submittedName>
</protein>
<comment type="caution">
    <text evidence="2">The sequence shown here is derived from an EMBL/GenBank/DDBJ whole genome shotgun (WGS) entry which is preliminary data.</text>
</comment>
<feature type="region of interest" description="Disordered" evidence="1">
    <location>
        <begin position="546"/>
        <end position="569"/>
    </location>
</feature>
<reference evidence="2 3" key="1">
    <citation type="submission" date="2023-11" db="EMBL/GenBank/DDBJ databases">
        <title>Draft genome sequence and annotation of the polyextremotolerant black yeast-like fungus Aureobasidium pullulans NRRL 62042.</title>
        <authorList>
            <person name="Dielentheis-Frenken M.R.E."/>
            <person name="Wibberg D."/>
            <person name="Blank L.M."/>
            <person name="Tiso T."/>
        </authorList>
    </citation>
    <scope>NUCLEOTIDE SEQUENCE [LARGE SCALE GENOMIC DNA]</scope>
    <source>
        <strain evidence="2 3">NRRL 62042</strain>
    </source>
</reference>
<organism evidence="2 3">
    <name type="scientific">Aureobasidium pullulans</name>
    <name type="common">Black yeast</name>
    <name type="synonym">Pullularia pullulans</name>
    <dbReference type="NCBI Taxonomy" id="5580"/>
    <lineage>
        <taxon>Eukaryota</taxon>
        <taxon>Fungi</taxon>
        <taxon>Dikarya</taxon>
        <taxon>Ascomycota</taxon>
        <taxon>Pezizomycotina</taxon>
        <taxon>Dothideomycetes</taxon>
        <taxon>Dothideomycetidae</taxon>
        <taxon>Dothideales</taxon>
        <taxon>Saccotheciaceae</taxon>
        <taxon>Aureobasidium</taxon>
    </lineage>
</organism>
<evidence type="ECO:0000313" key="2">
    <source>
        <dbReference type="EMBL" id="KAK6007820.1"/>
    </source>
</evidence>
<dbReference type="Proteomes" id="UP001341245">
    <property type="component" value="Unassembled WGS sequence"/>
</dbReference>
<feature type="compositionally biased region" description="Basic and acidic residues" evidence="1">
    <location>
        <begin position="385"/>
        <end position="394"/>
    </location>
</feature>
<feature type="region of interest" description="Disordered" evidence="1">
    <location>
        <begin position="505"/>
        <end position="525"/>
    </location>
</feature>
<feature type="compositionally biased region" description="Acidic residues" evidence="1">
    <location>
        <begin position="372"/>
        <end position="384"/>
    </location>
</feature>
<proteinExistence type="predicted"/>
<feature type="region of interest" description="Disordered" evidence="1">
    <location>
        <begin position="363"/>
        <end position="414"/>
    </location>
</feature>
<gene>
    <name evidence="2" type="ORF">QM012_004634</name>
</gene>
<evidence type="ECO:0000313" key="3">
    <source>
        <dbReference type="Proteomes" id="UP001341245"/>
    </source>
</evidence>
<name>A0ABR0TVE3_AURPU</name>
<sequence length="608" mass="70656">MTYTRIMYDMPPNKVGENTGFWQLPRDCKPAGALAAACVVNKTFPDVYQFLEETFWEIVRNEELAMERDPITKTPKWARYILRIFGLSFLYEYEDLTAKDRAHRIFPMFEEISDEEWLRRAAPIHYPYHTPGSQEAYNREMAFRQARRVREWEERCDAYKRRLKIAKRIKRIETKLQEPEDFSDCGSFASDSSFHSDSDFDSISAESVLDKLCATLRSMYKRGVKPSDPEFIAVLEKAEDVNDLIEFDDESIADTVSTTEEINRMGPMRDPNWKIKLDEKMDLTLLDFDNDPFLSPADEEYLDDVQDCFDIRDMRIAEEIICRIPKLLGKHGKEQHKIQKDREEYKRLMILYGRLKERLDASIHGISSDGQPVEDEDSTDDNENDDTKGMEPKNSKSGGDGDDSDEPENQPDWLRTVSKKVRLIIEAPDMNVNPNHVGLSFMTDDEEEEYFARYHHFAQTELESYQTEEERQERMAQEIKDKGDNIQWLRTRDREDFPTLARISTSTQAASPPVPTEGAFEHRQDRSMEQEVTPRFFDGQTLKCFSAGPHHTREPESLESSPASSVKKRKSLLARGVKKIKSLRRKTFFCFDNSSEYTVYGGSSTDSV</sequence>
<dbReference type="EMBL" id="JASGXD010000002">
    <property type="protein sequence ID" value="KAK6007820.1"/>
    <property type="molecule type" value="Genomic_DNA"/>
</dbReference>
<keyword evidence="3" id="KW-1185">Reference proteome</keyword>
<accession>A0ABR0TVE3</accession>